<keyword evidence="10 16" id="KW-0418">Kinase</keyword>
<evidence type="ECO:0000256" key="2">
    <source>
        <dbReference type="ARBA" id="ARBA00004690"/>
    </source>
</evidence>
<sequence>MILLSKPILIGITGGTGSGKSTVAKSIFESLPEKNITIIEQDSYYKDQSHLTFEERICTNYDHPLAFDTDLLLAHLKDLLNFLPIHKPKYNFSIHTREKETILVHPRDIIILEGIMILEDERLRDLMDIKIFVDTDADVRIVRRIKRDIHERNRTLDSVIEQYFNTVRPAHLQFIEPYKRYADVIIPEGGYNKVAIDIMVAKVRSIIYEKQNGKELKIL</sequence>
<comment type="similarity">
    <text evidence="4 16 17">Belongs to the uridine kinase family.</text>
</comment>
<dbReference type="Pfam" id="PF00485">
    <property type="entry name" value="PRK"/>
    <property type="match status" value="1"/>
</dbReference>
<evidence type="ECO:0000256" key="14">
    <source>
        <dbReference type="ARBA" id="ARBA00047436"/>
    </source>
</evidence>
<dbReference type="HAMAP" id="MF_00551">
    <property type="entry name" value="Uridine_kinase"/>
    <property type="match status" value="1"/>
</dbReference>
<evidence type="ECO:0000256" key="4">
    <source>
        <dbReference type="ARBA" id="ARBA00005408"/>
    </source>
</evidence>
<dbReference type="KEGG" id="gfe:Gferi_26920"/>
<evidence type="ECO:0000256" key="16">
    <source>
        <dbReference type="HAMAP-Rule" id="MF_00551"/>
    </source>
</evidence>
<comment type="catalytic activity">
    <reaction evidence="14 17">
        <text>cytidine + ATP = CMP + ADP + H(+)</text>
        <dbReference type="Rhea" id="RHEA:24674"/>
        <dbReference type="ChEBI" id="CHEBI:15378"/>
        <dbReference type="ChEBI" id="CHEBI:17562"/>
        <dbReference type="ChEBI" id="CHEBI:30616"/>
        <dbReference type="ChEBI" id="CHEBI:60377"/>
        <dbReference type="ChEBI" id="CHEBI:456216"/>
        <dbReference type="EC" id="2.7.1.48"/>
    </reaction>
</comment>
<feature type="domain" description="Phosphoribulokinase/uridine kinase" evidence="18">
    <location>
        <begin position="9"/>
        <end position="194"/>
    </location>
</feature>
<dbReference type="CDD" id="cd02023">
    <property type="entry name" value="UMPK"/>
    <property type="match status" value="1"/>
</dbReference>
<dbReference type="Proteomes" id="UP000095743">
    <property type="component" value="Chromosome"/>
</dbReference>
<evidence type="ECO:0000256" key="15">
    <source>
        <dbReference type="ARBA" id="ARBA00048909"/>
    </source>
</evidence>
<dbReference type="GO" id="GO:0005524">
    <property type="term" value="F:ATP binding"/>
    <property type="evidence" value="ECO:0007669"/>
    <property type="project" value="UniProtKB-UniRule"/>
</dbReference>
<dbReference type="NCBIfam" id="TIGR00235">
    <property type="entry name" value="udk"/>
    <property type="match status" value="1"/>
</dbReference>
<proteinExistence type="inferred from homology"/>
<dbReference type="GO" id="GO:0004849">
    <property type="term" value="F:uridine kinase activity"/>
    <property type="evidence" value="ECO:0007669"/>
    <property type="project" value="UniProtKB-UniRule"/>
</dbReference>
<evidence type="ECO:0000256" key="13">
    <source>
        <dbReference type="ARBA" id="ARBA00031452"/>
    </source>
</evidence>
<accession>A0A1D8GPI4</accession>
<comment type="pathway">
    <text evidence="3 16 17">Pyrimidine metabolism; CTP biosynthesis via salvage pathway; CTP from cytidine: step 1/3.</text>
</comment>
<dbReference type="GO" id="GO:0005737">
    <property type="term" value="C:cytoplasm"/>
    <property type="evidence" value="ECO:0007669"/>
    <property type="project" value="UniProtKB-SubCell"/>
</dbReference>
<dbReference type="InterPro" id="IPR027417">
    <property type="entry name" value="P-loop_NTPase"/>
</dbReference>
<evidence type="ECO:0000256" key="5">
    <source>
        <dbReference type="ARBA" id="ARBA00012137"/>
    </source>
</evidence>
<dbReference type="UniPathway" id="UPA00574">
    <property type="reaction ID" value="UER00637"/>
</dbReference>
<reference evidence="19 20" key="1">
    <citation type="submission" date="2016-09" db="EMBL/GenBank/DDBJ databases">
        <title>Genomic analysis reveals versatility of anaerobic energy metabolism of Geosporobacter ferrireducens IRF9 of phylum Firmicutes.</title>
        <authorList>
            <person name="Kim S.-J."/>
        </authorList>
    </citation>
    <scope>NUCLEOTIDE SEQUENCE [LARGE SCALE GENOMIC DNA]</scope>
    <source>
        <strain evidence="19 20">IRF9</strain>
    </source>
</reference>
<dbReference type="InterPro" id="IPR006083">
    <property type="entry name" value="PRK/URK"/>
</dbReference>
<dbReference type="SUPFAM" id="SSF52540">
    <property type="entry name" value="P-loop containing nucleoside triphosphate hydrolases"/>
    <property type="match status" value="1"/>
</dbReference>
<evidence type="ECO:0000256" key="8">
    <source>
        <dbReference type="ARBA" id="ARBA00022679"/>
    </source>
</evidence>
<dbReference type="OrthoDB" id="9777642at2"/>
<evidence type="ECO:0000256" key="10">
    <source>
        <dbReference type="ARBA" id="ARBA00022777"/>
    </source>
</evidence>
<dbReference type="PRINTS" id="PR00988">
    <property type="entry name" value="URIDINKINASE"/>
</dbReference>
<dbReference type="EC" id="2.7.1.48" evidence="5 16"/>
<dbReference type="InterPro" id="IPR000764">
    <property type="entry name" value="Uridine_kinase-like"/>
</dbReference>
<dbReference type="Gene3D" id="3.40.50.300">
    <property type="entry name" value="P-loop containing nucleotide triphosphate hydrolases"/>
    <property type="match status" value="1"/>
</dbReference>
<protein>
    <recommendedName>
        <fullName evidence="6 16">Uridine kinase</fullName>
        <ecNumber evidence="5 16">2.7.1.48</ecNumber>
    </recommendedName>
    <alternativeName>
        <fullName evidence="12 16">Cytidine monophosphokinase</fullName>
    </alternativeName>
    <alternativeName>
        <fullName evidence="13 16">Uridine monophosphokinase</fullName>
    </alternativeName>
</protein>
<evidence type="ECO:0000313" key="19">
    <source>
        <dbReference type="EMBL" id="AOT72869.1"/>
    </source>
</evidence>
<feature type="binding site" evidence="16">
    <location>
        <begin position="14"/>
        <end position="21"/>
    </location>
    <ligand>
        <name>ATP</name>
        <dbReference type="ChEBI" id="CHEBI:30616"/>
    </ligand>
</feature>
<evidence type="ECO:0000256" key="17">
    <source>
        <dbReference type="RuleBase" id="RU003825"/>
    </source>
</evidence>
<dbReference type="NCBIfam" id="NF004018">
    <property type="entry name" value="PRK05480.1"/>
    <property type="match status" value="1"/>
</dbReference>
<dbReference type="EMBL" id="CP017269">
    <property type="protein sequence ID" value="AOT72869.1"/>
    <property type="molecule type" value="Genomic_DNA"/>
</dbReference>
<comment type="subcellular location">
    <subcellularLocation>
        <location evidence="1 16 17">Cytoplasm</location>
    </subcellularLocation>
</comment>
<dbReference type="STRING" id="1424294.Gferi_26920"/>
<evidence type="ECO:0000256" key="7">
    <source>
        <dbReference type="ARBA" id="ARBA00022490"/>
    </source>
</evidence>
<dbReference type="GO" id="GO:0043771">
    <property type="term" value="F:cytidine kinase activity"/>
    <property type="evidence" value="ECO:0007669"/>
    <property type="project" value="RHEA"/>
</dbReference>
<dbReference type="AlphaFoldDB" id="A0A1D8GPI4"/>
<evidence type="ECO:0000256" key="11">
    <source>
        <dbReference type="ARBA" id="ARBA00022840"/>
    </source>
</evidence>
<dbReference type="PANTHER" id="PTHR10285">
    <property type="entry name" value="URIDINE KINASE"/>
    <property type="match status" value="1"/>
</dbReference>
<dbReference type="GO" id="GO:0044211">
    <property type="term" value="P:CTP salvage"/>
    <property type="evidence" value="ECO:0007669"/>
    <property type="project" value="UniProtKB-UniRule"/>
</dbReference>
<evidence type="ECO:0000256" key="1">
    <source>
        <dbReference type="ARBA" id="ARBA00004496"/>
    </source>
</evidence>
<keyword evidence="11 16" id="KW-0067">ATP-binding</keyword>
<name>A0A1D8GPI4_9FIRM</name>
<dbReference type="GO" id="GO:0044206">
    <property type="term" value="P:UMP salvage"/>
    <property type="evidence" value="ECO:0007669"/>
    <property type="project" value="UniProtKB-UniRule"/>
</dbReference>
<comment type="catalytic activity">
    <reaction evidence="15 16 17">
        <text>uridine + ATP = UMP + ADP + H(+)</text>
        <dbReference type="Rhea" id="RHEA:16825"/>
        <dbReference type="ChEBI" id="CHEBI:15378"/>
        <dbReference type="ChEBI" id="CHEBI:16704"/>
        <dbReference type="ChEBI" id="CHEBI:30616"/>
        <dbReference type="ChEBI" id="CHEBI:57865"/>
        <dbReference type="ChEBI" id="CHEBI:456216"/>
        <dbReference type="EC" id="2.7.1.48"/>
    </reaction>
</comment>
<keyword evidence="20" id="KW-1185">Reference proteome</keyword>
<dbReference type="UniPathway" id="UPA00579">
    <property type="reaction ID" value="UER00640"/>
</dbReference>
<keyword evidence="9 16" id="KW-0547">Nucleotide-binding</keyword>
<evidence type="ECO:0000256" key="12">
    <source>
        <dbReference type="ARBA" id="ARBA00030641"/>
    </source>
</evidence>
<dbReference type="InterPro" id="IPR026008">
    <property type="entry name" value="Uridine_kinase"/>
</dbReference>
<evidence type="ECO:0000256" key="3">
    <source>
        <dbReference type="ARBA" id="ARBA00004784"/>
    </source>
</evidence>
<evidence type="ECO:0000256" key="6">
    <source>
        <dbReference type="ARBA" id="ARBA00021478"/>
    </source>
</evidence>
<comment type="pathway">
    <text evidence="2 16 17">Pyrimidine metabolism; UMP biosynthesis via salvage pathway; UMP from uridine: step 1/1.</text>
</comment>
<gene>
    <name evidence="16" type="primary">udk</name>
    <name evidence="19" type="ORF">Gferi_26920</name>
</gene>
<evidence type="ECO:0000313" key="20">
    <source>
        <dbReference type="Proteomes" id="UP000095743"/>
    </source>
</evidence>
<evidence type="ECO:0000259" key="18">
    <source>
        <dbReference type="Pfam" id="PF00485"/>
    </source>
</evidence>
<keyword evidence="7 16" id="KW-0963">Cytoplasm</keyword>
<keyword evidence="8 16" id="KW-0808">Transferase</keyword>
<organism evidence="19 20">
    <name type="scientific">Geosporobacter ferrireducens</name>
    <dbReference type="NCBI Taxonomy" id="1424294"/>
    <lineage>
        <taxon>Bacteria</taxon>
        <taxon>Bacillati</taxon>
        <taxon>Bacillota</taxon>
        <taxon>Clostridia</taxon>
        <taxon>Peptostreptococcales</taxon>
        <taxon>Thermotaleaceae</taxon>
        <taxon>Geosporobacter</taxon>
    </lineage>
</organism>
<evidence type="ECO:0000256" key="9">
    <source>
        <dbReference type="ARBA" id="ARBA00022741"/>
    </source>
</evidence>